<proteinExistence type="predicted"/>
<name>A0A1A9VSW9_GLOAU</name>
<feature type="compositionally biased region" description="Pro residues" evidence="1">
    <location>
        <begin position="179"/>
        <end position="188"/>
    </location>
</feature>
<reference evidence="2" key="1">
    <citation type="submission" date="2020-05" db="UniProtKB">
        <authorList>
            <consortium name="EnsemblMetazoa"/>
        </authorList>
    </citation>
    <scope>IDENTIFICATION</scope>
    <source>
        <strain evidence="2">TTRI</strain>
    </source>
</reference>
<protein>
    <submittedName>
        <fullName evidence="2">Uncharacterized protein</fullName>
    </submittedName>
</protein>
<dbReference type="Proteomes" id="UP000078200">
    <property type="component" value="Unassembled WGS sequence"/>
</dbReference>
<keyword evidence="3" id="KW-1185">Reference proteome</keyword>
<dbReference type="EnsemblMetazoa" id="GAUT046365-RA">
    <property type="protein sequence ID" value="GAUT046365-PA"/>
    <property type="gene ID" value="GAUT046365"/>
</dbReference>
<sequence length="314" mass="34912">MSIYTGATVVWSATIDYLCISESVESCIFLTDGEVAGEGVGTNKLDEAVSVRGIKIVLIHIADGTQLHLRLKSSRDNHRKAKYAEKSLNSRPLLQVNSSVPQLECKLEFMLPQSCSSSPPSQSCSLSHFQRLGIQVPSAHFSSLDVHWDGFWGQFSSSLQSPQSLSPSQRKRFRTHCPLGPPAPPNPPRHLNSPSGQLFITAGHLYSSELSLQSRSPSQRKAMETQYPSLHVKCSFEQLQVINIEFSLTRAHRGSRRRSERKAYLVRLQCPSSEKSLQSFSPSHNHCLGMQKPLAHSNWSSVQLMRSPQCVSSE</sequence>
<evidence type="ECO:0000313" key="2">
    <source>
        <dbReference type="EnsemblMetazoa" id="GAUT046365-PA"/>
    </source>
</evidence>
<organism evidence="2 3">
    <name type="scientific">Glossina austeni</name>
    <name type="common">Savannah tsetse fly</name>
    <dbReference type="NCBI Taxonomy" id="7395"/>
    <lineage>
        <taxon>Eukaryota</taxon>
        <taxon>Metazoa</taxon>
        <taxon>Ecdysozoa</taxon>
        <taxon>Arthropoda</taxon>
        <taxon>Hexapoda</taxon>
        <taxon>Insecta</taxon>
        <taxon>Pterygota</taxon>
        <taxon>Neoptera</taxon>
        <taxon>Endopterygota</taxon>
        <taxon>Diptera</taxon>
        <taxon>Brachycera</taxon>
        <taxon>Muscomorpha</taxon>
        <taxon>Hippoboscoidea</taxon>
        <taxon>Glossinidae</taxon>
        <taxon>Glossina</taxon>
    </lineage>
</organism>
<accession>A0A1A9VSW9</accession>
<evidence type="ECO:0000256" key="1">
    <source>
        <dbReference type="SAM" id="MobiDB-lite"/>
    </source>
</evidence>
<evidence type="ECO:0000313" key="3">
    <source>
        <dbReference type="Proteomes" id="UP000078200"/>
    </source>
</evidence>
<dbReference type="AlphaFoldDB" id="A0A1A9VSW9"/>
<dbReference type="VEuPathDB" id="VectorBase:GAUT046365"/>
<feature type="region of interest" description="Disordered" evidence="1">
    <location>
        <begin position="160"/>
        <end position="192"/>
    </location>
</feature>